<feature type="domain" description="Purine catabolism PurC-like" evidence="2">
    <location>
        <begin position="10"/>
        <end position="124"/>
    </location>
</feature>
<name>A0A1G8RYW0_9BACI</name>
<dbReference type="InterPro" id="IPR041522">
    <property type="entry name" value="CdaR_GGDEF"/>
</dbReference>
<feature type="domain" description="CdaR GGDEF-like" evidence="4">
    <location>
        <begin position="298"/>
        <end position="432"/>
    </location>
</feature>
<evidence type="ECO:0000313" key="5">
    <source>
        <dbReference type="EMBL" id="SDJ22184.1"/>
    </source>
</evidence>
<dbReference type="Pfam" id="PF07905">
    <property type="entry name" value="PucR"/>
    <property type="match status" value="1"/>
</dbReference>
<dbReference type="InterPro" id="IPR042070">
    <property type="entry name" value="PucR_C-HTH_sf"/>
</dbReference>
<keyword evidence="6" id="KW-1185">Reference proteome</keyword>
<dbReference type="RefSeq" id="WP_090399806.1">
    <property type="nucleotide sequence ID" value="NZ_FNEN01000021.1"/>
</dbReference>
<organism evidence="5 6">
    <name type="scientific">Natribacillus halophilus</name>
    <dbReference type="NCBI Taxonomy" id="549003"/>
    <lineage>
        <taxon>Bacteria</taxon>
        <taxon>Bacillati</taxon>
        <taxon>Bacillota</taxon>
        <taxon>Bacilli</taxon>
        <taxon>Bacillales</taxon>
        <taxon>Bacillaceae</taxon>
        <taxon>Natribacillus</taxon>
    </lineage>
</organism>
<proteinExistence type="inferred from homology"/>
<evidence type="ECO:0000259" key="2">
    <source>
        <dbReference type="Pfam" id="PF07905"/>
    </source>
</evidence>
<feature type="domain" description="PucR C-terminal helix-turn-helix" evidence="3">
    <location>
        <begin position="485"/>
        <end position="542"/>
    </location>
</feature>
<gene>
    <name evidence="5" type="ORF">SAMN04488123_12135</name>
</gene>
<dbReference type="AlphaFoldDB" id="A0A1G8RYW0"/>
<dbReference type="PANTHER" id="PTHR33744:SF1">
    <property type="entry name" value="DNA-BINDING TRANSCRIPTIONAL ACTIVATOR ADER"/>
    <property type="match status" value="1"/>
</dbReference>
<accession>A0A1G8RYW0</accession>
<comment type="similarity">
    <text evidence="1">Belongs to the CdaR family.</text>
</comment>
<dbReference type="Pfam" id="PF13556">
    <property type="entry name" value="HTH_30"/>
    <property type="match status" value="1"/>
</dbReference>
<reference evidence="5 6" key="1">
    <citation type="submission" date="2016-10" db="EMBL/GenBank/DDBJ databases">
        <authorList>
            <person name="de Groot N.N."/>
        </authorList>
    </citation>
    <scope>NUCLEOTIDE SEQUENCE [LARGE SCALE GENOMIC DNA]</scope>
    <source>
        <strain evidence="5 6">DSM 21771</strain>
    </source>
</reference>
<dbReference type="Gene3D" id="1.10.10.2840">
    <property type="entry name" value="PucR C-terminal helix-turn-helix domain"/>
    <property type="match status" value="1"/>
</dbReference>
<evidence type="ECO:0000259" key="4">
    <source>
        <dbReference type="Pfam" id="PF17853"/>
    </source>
</evidence>
<dbReference type="InterPro" id="IPR012914">
    <property type="entry name" value="PucR_dom"/>
</dbReference>
<evidence type="ECO:0000256" key="1">
    <source>
        <dbReference type="ARBA" id="ARBA00006754"/>
    </source>
</evidence>
<dbReference type="Pfam" id="PF17853">
    <property type="entry name" value="GGDEF_2"/>
    <property type="match status" value="1"/>
</dbReference>
<dbReference type="Proteomes" id="UP000198853">
    <property type="component" value="Unassembled WGS sequence"/>
</dbReference>
<dbReference type="InterPro" id="IPR051448">
    <property type="entry name" value="CdaR-like_regulators"/>
</dbReference>
<dbReference type="OrthoDB" id="142218at2"/>
<dbReference type="PANTHER" id="PTHR33744">
    <property type="entry name" value="CARBOHYDRATE DIACID REGULATOR"/>
    <property type="match status" value="1"/>
</dbReference>
<sequence>MKSVNDLFLIESLKNSTVMAGHRGLTRSVQSVNISDTPDAIDHLNEHELLLTTGYAFKGEPEALCRLIEQMNDRNCSGIIVKLDRYLYTLPEEAKIVADSLSLPVIHLPLDYKLGELSQNVLNLLNDARAEQLYYAMDLHQKFSDMMIKGYTLQSLIKQVSYYIKRPLLLADHRGEIKCLSQPYASSEEVRLDKPKQTTITNTIKQDLALARKGATFFIEENNIGSITTFPIQTKRLQPNMLIISDAVTLAYPLSETAIEQAANVISFTILKDHAIEENLQIIKNNFFTDLIEKRFDTDSEIESRCAYYGLRQDAFYLMILCQANGEKKAHWSLQREKEIAEIQQLIFENMEDAMLSYAFDGVLFSQESYVATVLQFDTYNDDVLGNVKGFLRNIQNHVLQQGINLSFGVSNYVQKLQALPNAYHEASDALQSGYMNENEPFIHVYKVRELLELFQMVPLKNLHEFYRHTLKAFATEDTKEVNELMKTTKVYLDTQCEISETSRKLFVHRNTVKYRIEKIESILDCSLRDPSDSLRIRTALLVEKLLKNASIHEEL</sequence>
<dbReference type="InterPro" id="IPR025736">
    <property type="entry name" value="PucR_C-HTH_dom"/>
</dbReference>
<dbReference type="EMBL" id="FNEN01000021">
    <property type="protein sequence ID" value="SDJ22184.1"/>
    <property type="molecule type" value="Genomic_DNA"/>
</dbReference>
<evidence type="ECO:0000313" key="6">
    <source>
        <dbReference type="Proteomes" id="UP000198853"/>
    </source>
</evidence>
<evidence type="ECO:0000259" key="3">
    <source>
        <dbReference type="Pfam" id="PF13556"/>
    </source>
</evidence>
<protein>
    <submittedName>
        <fullName evidence="5">Transcriptional regulator, PucR family</fullName>
    </submittedName>
</protein>